<name>X1E8W5_9ZZZZ</name>
<evidence type="ECO:0008006" key="2">
    <source>
        <dbReference type="Google" id="ProtNLM"/>
    </source>
</evidence>
<feature type="non-terminal residue" evidence="1">
    <location>
        <position position="1"/>
    </location>
</feature>
<reference evidence="1" key="1">
    <citation type="journal article" date="2014" name="Front. Microbiol.">
        <title>High frequency of phylogenetically diverse reductive dehalogenase-homologous genes in deep subseafloor sedimentary metagenomes.</title>
        <authorList>
            <person name="Kawai M."/>
            <person name="Futagami T."/>
            <person name="Toyoda A."/>
            <person name="Takaki Y."/>
            <person name="Nishi S."/>
            <person name="Hori S."/>
            <person name="Arai W."/>
            <person name="Tsubouchi T."/>
            <person name="Morono Y."/>
            <person name="Uchiyama I."/>
            <person name="Ito T."/>
            <person name="Fujiyama A."/>
            <person name="Inagaki F."/>
            <person name="Takami H."/>
        </authorList>
    </citation>
    <scope>NUCLEOTIDE SEQUENCE</scope>
    <source>
        <strain evidence="1">Expedition CK06-06</strain>
    </source>
</reference>
<gene>
    <name evidence="1" type="ORF">S03H2_08184</name>
</gene>
<evidence type="ECO:0000313" key="1">
    <source>
        <dbReference type="EMBL" id="GAH29012.1"/>
    </source>
</evidence>
<dbReference type="Gene3D" id="3.40.50.300">
    <property type="entry name" value="P-loop containing nucleotide triphosphate hydrolases"/>
    <property type="match status" value="1"/>
</dbReference>
<sequence>RGKLNKQVRVKVSFCGAREPLFDMLRERIGGRLNEVITALRERDDFPLPEFLSTCRKGTAELQNKFNITPDQARRISEAEEEIFMELEELDLAHTTILELNIGSPDREVWKEMEELSTGQKATAILLLLLLESDAPLIIDQPEDDLDNLVISEGIVPRMREEKCKRQFIFCTHNANIPVLGDAELIIGLKAAGEAEEGHGEIPVEWMGSIDNENVRLNVEKILEGGKEAFEIRRAKYGF</sequence>
<proteinExistence type="predicted"/>
<accession>X1E8W5</accession>
<dbReference type="SUPFAM" id="SSF52540">
    <property type="entry name" value="P-loop containing nucleoside triphosphate hydrolases"/>
    <property type="match status" value="1"/>
</dbReference>
<dbReference type="AlphaFoldDB" id="X1E8W5"/>
<protein>
    <recommendedName>
        <fullName evidence="2">ATPase AAA-type core domain-containing protein</fullName>
    </recommendedName>
</protein>
<dbReference type="EMBL" id="BARU01003932">
    <property type="protein sequence ID" value="GAH29012.1"/>
    <property type="molecule type" value="Genomic_DNA"/>
</dbReference>
<comment type="caution">
    <text evidence="1">The sequence shown here is derived from an EMBL/GenBank/DDBJ whole genome shotgun (WGS) entry which is preliminary data.</text>
</comment>
<dbReference type="GO" id="GO:0005524">
    <property type="term" value="F:ATP binding"/>
    <property type="evidence" value="ECO:0007669"/>
    <property type="project" value="InterPro"/>
</dbReference>
<dbReference type="GO" id="GO:0016887">
    <property type="term" value="F:ATP hydrolysis activity"/>
    <property type="evidence" value="ECO:0007669"/>
    <property type="project" value="InterPro"/>
</dbReference>
<dbReference type="InterPro" id="IPR027417">
    <property type="entry name" value="P-loop_NTPase"/>
</dbReference>
<organism evidence="1">
    <name type="scientific">marine sediment metagenome</name>
    <dbReference type="NCBI Taxonomy" id="412755"/>
    <lineage>
        <taxon>unclassified sequences</taxon>
        <taxon>metagenomes</taxon>
        <taxon>ecological metagenomes</taxon>
    </lineage>
</organism>